<evidence type="ECO:0000256" key="1">
    <source>
        <dbReference type="SAM" id="MobiDB-lite"/>
    </source>
</evidence>
<protein>
    <submittedName>
        <fullName evidence="2">Uncharacterized protein</fullName>
    </submittedName>
</protein>
<comment type="caution">
    <text evidence="2">The sequence shown here is derived from an EMBL/GenBank/DDBJ whole genome shotgun (WGS) entry which is preliminary data.</text>
</comment>
<dbReference type="Proteomes" id="UP000299102">
    <property type="component" value="Unassembled WGS sequence"/>
</dbReference>
<dbReference type="AlphaFoldDB" id="A0A4C1T0M6"/>
<dbReference type="EMBL" id="BGZK01000027">
    <property type="protein sequence ID" value="GBP07746.1"/>
    <property type="molecule type" value="Genomic_DNA"/>
</dbReference>
<evidence type="ECO:0000313" key="2">
    <source>
        <dbReference type="EMBL" id="GBP07746.1"/>
    </source>
</evidence>
<proteinExistence type="predicted"/>
<dbReference type="OrthoDB" id="411823at2759"/>
<sequence>MFSGQSALMLELEANRALVHVKDWSDRNKLRFAPSKMNAMMLTKKKIDVLAIHVGNDKISLVDEIHLLGLTINKKLTFTAHVAKVYKKVANIYGGIARCHLRFVRLRTDGKQTWLTKNVGRSTASRRATSTPSLPHSPLHFFLILSRLLFFDIRLREATWLSEVKRGIPLRDICADQELERPVDFCILPHPAHIPLANSVCYYIREETGGGLSVCDQPGAEGLRRGAGRGGPRRAGGRSARATRPFAMRRT</sequence>
<reference evidence="2 3" key="1">
    <citation type="journal article" date="2019" name="Commun. Biol.">
        <title>The bagworm genome reveals a unique fibroin gene that provides high tensile strength.</title>
        <authorList>
            <person name="Kono N."/>
            <person name="Nakamura H."/>
            <person name="Ohtoshi R."/>
            <person name="Tomita M."/>
            <person name="Numata K."/>
            <person name="Arakawa K."/>
        </authorList>
    </citation>
    <scope>NUCLEOTIDE SEQUENCE [LARGE SCALE GENOMIC DNA]</scope>
</reference>
<evidence type="ECO:0000313" key="3">
    <source>
        <dbReference type="Proteomes" id="UP000299102"/>
    </source>
</evidence>
<keyword evidence="3" id="KW-1185">Reference proteome</keyword>
<accession>A0A4C1T0M6</accession>
<name>A0A4C1T0M6_EUMVA</name>
<organism evidence="2 3">
    <name type="scientific">Eumeta variegata</name>
    <name type="common">Bagworm moth</name>
    <name type="synonym">Eumeta japonica</name>
    <dbReference type="NCBI Taxonomy" id="151549"/>
    <lineage>
        <taxon>Eukaryota</taxon>
        <taxon>Metazoa</taxon>
        <taxon>Ecdysozoa</taxon>
        <taxon>Arthropoda</taxon>
        <taxon>Hexapoda</taxon>
        <taxon>Insecta</taxon>
        <taxon>Pterygota</taxon>
        <taxon>Neoptera</taxon>
        <taxon>Endopterygota</taxon>
        <taxon>Lepidoptera</taxon>
        <taxon>Glossata</taxon>
        <taxon>Ditrysia</taxon>
        <taxon>Tineoidea</taxon>
        <taxon>Psychidae</taxon>
        <taxon>Oiketicinae</taxon>
        <taxon>Eumeta</taxon>
    </lineage>
</organism>
<feature type="region of interest" description="Disordered" evidence="1">
    <location>
        <begin position="222"/>
        <end position="251"/>
    </location>
</feature>
<gene>
    <name evidence="2" type="ORF">EVAR_2840_1</name>
</gene>